<dbReference type="Proteomes" id="UP000076830">
    <property type="component" value="Chromosome"/>
</dbReference>
<gene>
    <name evidence="2" type="ORF">I596_2442</name>
</gene>
<evidence type="ECO:0000313" key="3">
    <source>
        <dbReference type="Proteomes" id="UP000076830"/>
    </source>
</evidence>
<proteinExistence type="predicted"/>
<evidence type="ECO:0000256" key="1">
    <source>
        <dbReference type="SAM" id="MobiDB-lite"/>
    </source>
</evidence>
<feature type="region of interest" description="Disordered" evidence="1">
    <location>
        <begin position="240"/>
        <end position="287"/>
    </location>
</feature>
<dbReference type="RefSeq" id="WP_190278901.1">
    <property type="nucleotide sequence ID" value="NZ_CP015249.1"/>
</dbReference>
<dbReference type="Pfam" id="PF07793">
    <property type="entry name" value="DUF1631"/>
    <property type="match status" value="1"/>
</dbReference>
<feature type="compositionally biased region" description="Low complexity" evidence="1">
    <location>
        <begin position="277"/>
        <end position="287"/>
    </location>
</feature>
<keyword evidence="3" id="KW-1185">Reference proteome</keyword>
<dbReference type="STRING" id="1300342.I596_2442"/>
<protein>
    <submittedName>
        <fullName evidence="2">Thymidine phosphorylase</fullName>
    </submittedName>
</protein>
<reference evidence="2 3" key="1">
    <citation type="submission" date="2016-04" db="EMBL/GenBank/DDBJ databases">
        <title>Complete genome sequence of Dokdonella koreensis DS-123T.</title>
        <authorList>
            <person name="Kim J.F."/>
            <person name="Lee H."/>
            <person name="Kwak M.-J."/>
        </authorList>
    </citation>
    <scope>NUCLEOTIDE SEQUENCE [LARGE SCALE GENOMIC DNA]</scope>
    <source>
        <strain evidence="2 3">DS-123</strain>
    </source>
</reference>
<organism evidence="2 3">
    <name type="scientific">Dokdonella koreensis DS-123</name>
    <dbReference type="NCBI Taxonomy" id="1300342"/>
    <lineage>
        <taxon>Bacteria</taxon>
        <taxon>Pseudomonadati</taxon>
        <taxon>Pseudomonadota</taxon>
        <taxon>Gammaproteobacteria</taxon>
        <taxon>Lysobacterales</taxon>
        <taxon>Rhodanobacteraceae</taxon>
        <taxon>Dokdonella</taxon>
    </lineage>
</organism>
<feature type="compositionally biased region" description="Pro residues" evidence="1">
    <location>
        <begin position="264"/>
        <end position="276"/>
    </location>
</feature>
<sequence>MRHSQGFPARERARAPLRKLADCQRLSRRAQAVLSGIVQRSATHLGAGLKTAFDGLGQDLQHGETGRGGEDRAATLDLLGVLRREQAALTDRFVQSIESALAELEGSAPAPQDAGDPAPIPRPASLELVDQGLLEEELALQNIATRGETRHAEALFLLGHRFAVLAASPIIGAGRLPIGPGRLAEALRDAIEPLDLTAAQRVMVYRLFDRNAMASAGGYYAAINDWFVEQRILPGLRPRRAPARASEAPPPVASETADARTAPVPAPAADPVPSAPPAAAAAPASGDGLAGSADSLRLYTHLRGLLNGEVPAPAARASSGGPGVADARAVQSALHRLQERSTRQTAGAGLGSRGVTHLKRDLVAQLRQMGSDGQPLALSREDGDTIDLVGMLFGHLSRETGLGETAQDLLARMQLPLMRVALADPGFFTQSEHPARKLLNTVIEAGERWIDDADPDPDLLLRLQQVVKQVSHGDVSDPVALDDLHKGLAGHVQALARRAEIAERRQIEAAKGREKLEIARRQARTALTRMIDRADPPAPLRDMLERTWVPVLALTLLRQGEGSALYHRRLAVADQLLRRSALDDRPVDQALRREVEEGLGQIGMHGDDIQVLTQALFDPARPDRPGAESALTDVTGKLGAWGRSMDAATGPGDAAPAAVEDRPAPIPLSAREQQILEQIKGLPFGTWFEFQVNQQGDTVRRKLAWFSTLTGRCLFVNQRGLRVEDGSLDHLARDIARGQVRPVRNEQRGFVDRAWDTILSALRRMAPGDAAQTAPS</sequence>
<dbReference type="KEGG" id="dko:I596_2442"/>
<dbReference type="EMBL" id="CP015249">
    <property type="protein sequence ID" value="ANB18450.1"/>
    <property type="molecule type" value="Genomic_DNA"/>
</dbReference>
<accession>A0A160DW51</accession>
<name>A0A160DW51_9GAMM</name>
<dbReference type="InterPro" id="IPR012434">
    <property type="entry name" value="DUF1631"/>
</dbReference>
<evidence type="ECO:0000313" key="2">
    <source>
        <dbReference type="EMBL" id="ANB18450.1"/>
    </source>
</evidence>
<dbReference type="AlphaFoldDB" id="A0A160DW51"/>